<evidence type="ECO:0000313" key="2">
    <source>
        <dbReference type="Proteomes" id="UP000324222"/>
    </source>
</evidence>
<protein>
    <submittedName>
        <fullName evidence="1">Uncharacterized protein</fullName>
    </submittedName>
</protein>
<reference evidence="1 2" key="1">
    <citation type="submission" date="2019-05" db="EMBL/GenBank/DDBJ databases">
        <title>Another draft genome of Portunus trituberculatus and its Hox gene families provides insights of decapod evolution.</title>
        <authorList>
            <person name="Jeong J.-H."/>
            <person name="Song I."/>
            <person name="Kim S."/>
            <person name="Choi T."/>
            <person name="Kim D."/>
            <person name="Ryu S."/>
            <person name="Kim W."/>
        </authorList>
    </citation>
    <scope>NUCLEOTIDE SEQUENCE [LARGE SCALE GENOMIC DNA]</scope>
    <source>
        <tissue evidence="1">Muscle</tissue>
    </source>
</reference>
<proteinExistence type="predicted"/>
<organism evidence="1 2">
    <name type="scientific">Portunus trituberculatus</name>
    <name type="common">Swimming crab</name>
    <name type="synonym">Neptunus trituberculatus</name>
    <dbReference type="NCBI Taxonomy" id="210409"/>
    <lineage>
        <taxon>Eukaryota</taxon>
        <taxon>Metazoa</taxon>
        <taxon>Ecdysozoa</taxon>
        <taxon>Arthropoda</taxon>
        <taxon>Crustacea</taxon>
        <taxon>Multicrustacea</taxon>
        <taxon>Malacostraca</taxon>
        <taxon>Eumalacostraca</taxon>
        <taxon>Eucarida</taxon>
        <taxon>Decapoda</taxon>
        <taxon>Pleocyemata</taxon>
        <taxon>Brachyura</taxon>
        <taxon>Eubrachyura</taxon>
        <taxon>Portunoidea</taxon>
        <taxon>Portunidae</taxon>
        <taxon>Portuninae</taxon>
        <taxon>Portunus</taxon>
    </lineage>
</organism>
<gene>
    <name evidence="1" type="ORF">E2C01_026617</name>
</gene>
<dbReference type="OrthoDB" id="6379928at2759"/>
<comment type="caution">
    <text evidence="1">The sequence shown here is derived from an EMBL/GenBank/DDBJ whole genome shotgun (WGS) entry which is preliminary data.</text>
</comment>
<dbReference type="AlphaFoldDB" id="A0A5B7EGK5"/>
<keyword evidence="2" id="KW-1185">Reference proteome</keyword>
<dbReference type="Proteomes" id="UP000324222">
    <property type="component" value="Unassembled WGS sequence"/>
</dbReference>
<name>A0A5B7EGK5_PORTR</name>
<dbReference type="EMBL" id="VSRR010002795">
    <property type="protein sequence ID" value="MPC33272.1"/>
    <property type="molecule type" value="Genomic_DNA"/>
</dbReference>
<sequence length="79" mass="8949">MVDLAIRRSTKLTPEQVVKLEKLLMEHEDVFSRDAQGFGCTLLVQHSNTANSPPIKKPHRRVSLAKREEMRLPLDLATG</sequence>
<evidence type="ECO:0000313" key="1">
    <source>
        <dbReference type="EMBL" id="MPC33272.1"/>
    </source>
</evidence>
<accession>A0A5B7EGK5</accession>